<accession>A0A6N7Z3R7</accession>
<name>A0A6N7Z3R7_9PSEU</name>
<reference evidence="1 2" key="1">
    <citation type="submission" date="2019-11" db="EMBL/GenBank/DDBJ databases">
        <title>Draft genome of Amycolatopsis RM579.</title>
        <authorList>
            <person name="Duangmal K."/>
            <person name="Mingma R."/>
        </authorList>
    </citation>
    <scope>NUCLEOTIDE SEQUENCE [LARGE SCALE GENOMIC DNA]</scope>
    <source>
        <strain evidence="1 2">RM579</strain>
    </source>
</reference>
<dbReference type="Proteomes" id="UP000440096">
    <property type="component" value="Unassembled WGS sequence"/>
</dbReference>
<organism evidence="1 2">
    <name type="scientific">Amycolatopsis pithecellobii</name>
    <dbReference type="NCBI Taxonomy" id="664692"/>
    <lineage>
        <taxon>Bacteria</taxon>
        <taxon>Bacillati</taxon>
        <taxon>Actinomycetota</taxon>
        <taxon>Actinomycetes</taxon>
        <taxon>Pseudonocardiales</taxon>
        <taxon>Pseudonocardiaceae</taxon>
        <taxon>Amycolatopsis</taxon>
    </lineage>
</organism>
<protein>
    <submittedName>
        <fullName evidence="1">Uncharacterized protein</fullName>
    </submittedName>
</protein>
<gene>
    <name evidence="1" type="ORF">GKO32_17875</name>
</gene>
<evidence type="ECO:0000313" key="2">
    <source>
        <dbReference type="Proteomes" id="UP000440096"/>
    </source>
</evidence>
<dbReference type="EMBL" id="WMBA01000026">
    <property type="protein sequence ID" value="MTD55829.1"/>
    <property type="molecule type" value="Genomic_DNA"/>
</dbReference>
<comment type="caution">
    <text evidence="1">The sequence shown here is derived from an EMBL/GenBank/DDBJ whole genome shotgun (WGS) entry which is preliminary data.</text>
</comment>
<evidence type="ECO:0000313" key="1">
    <source>
        <dbReference type="EMBL" id="MTD55829.1"/>
    </source>
</evidence>
<keyword evidence="2" id="KW-1185">Reference proteome</keyword>
<dbReference type="AlphaFoldDB" id="A0A6N7Z3R7"/>
<proteinExistence type="predicted"/>
<sequence length="57" mass="5806">MKDKASSRRTILMRRSLTLFAALAFAFVLGGGLGGPPPPVISGFGGGLGGPPPPVQW</sequence>
<dbReference type="RefSeq" id="WP_154758019.1">
    <property type="nucleotide sequence ID" value="NZ_WMBA01000026.1"/>
</dbReference>